<keyword evidence="2" id="KW-1185">Reference proteome</keyword>
<comment type="caution">
    <text evidence="1">The sequence shown here is derived from an EMBL/GenBank/DDBJ whole genome shotgun (WGS) entry which is preliminary data.</text>
</comment>
<name>A0AAP0PE49_9MAGN</name>
<proteinExistence type="predicted"/>
<dbReference type="EMBL" id="JBBNAE010000003">
    <property type="protein sequence ID" value="KAK9137350.1"/>
    <property type="molecule type" value="Genomic_DNA"/>
</dbReference>
<gene>
    <name evidence="1" type="ORF">Sjap_007944</name>
</gene>
<evidence type="ECO:0000313" key="1">
    <source>
        <dbReference type="EMBL" id="KAK9137350.1"/>
    </source>
</evidence>
<organism evidence="1 2">
    <name type="scientific">Stephania japonica</name>
    <dbReference type="NCBI Taxonomy" id="461633"/>
    <lineage>
        <taxon>Eukaryota</taxon>
        <taxon>Viridiplantae</taxon>
        <taxon>Streptophyta</taxon>
        <taxon>Embryophyta</taxon>
        <taxon>Tracheophyta</taxon>
        <taxon>Spermatophyta</taxon>
        <taxon>Magnoliopsida</taxon>
        <taxon>Ranunculales</taxon>
        <taxon>Menispermaceae</taxon>
        <taxon>Menispermoideae</taxon>
        <taxon>Cissampelideae</taxon>
        <taxon>Stephania</taxon>
    </lineage>
</organism>
<evidence type="ECO:0000313" key="2">
    <source>
        <dbReference type="Proteomes" id="UP001417504"/>
    </source>
</evidence>
<sequence length="178" mass="19435">MILGWLSQSTIQQPLQEDMQHMIPNSDSEETVKAATLESAKFDEFSIVDEYLNEPEETLEIFYTADTFVLNNHDATESYVLEVPDELLNLKEGMSAELPKAIDAPFVFYSLILVLNLEDKVWDKFGGVSVKNIAVASIASIVATSSAVINTAVPSIVATSSAVINTAVPSITVAYIFI</sequence>
<dbReference type="Proteomes" id="UP001417504">
    <property type="component" value="Unassembled WGS sequence"/>
</dbReference>
<dbReference type="AlphaFoldDB" id="A0AAP0PE49"/>
<protein>
    <submittedName>
        <fullName evidence="1">Uncharacterized protein</fullName>
    </submittedName>
</protein>
<reference evidence="1 2" key="1">
    <citation type="submission" date="2024-01" db="EMBL/GenBank/DDBJ databases">
        <title>Genome assemblies of Stephania.</title>
        <authorList>
            <person name="Yang L."/>
        </authorList>
    </citation>
    <scope>NUCLEOTIDE SEQUENCE [LARGE SCALE GENOMIC DNA]</scope>
    <source>
        <strain evidence="1">QJT</strain>
        <tissue evidence="1">Leaf</tissue>
    </source>
</reference>
<accession>A0AAP0PE49</accession>